<sequence length="118" mass="13361">MKALALLWRRHRLLTLAFLGSLLVAGVFAVRFLLFVLYWHDPAHRDQPLEGWMTIGYVAHSYDVPRDLLIDALRLPPPGKGERPTLDRLAQGRGQTLAAFEDEIAAAIARLRAEDPHR</sequence>
<keyword evidence="2" id="KW-1185">Reference proteome</keyword>
<protein>
    <submittedName>
        <fullName evidence="1">Uncharacterized protein</fullName>
    </submittedName>
</protein>
<proteinExistence type="predicted"/>
<dbReference type="EMBL" id="JABBGK010000001">
    <property type="protein sequence ID" value="NML72719.1"/>
    <property type="molecule type" value="Genomic_DNA"/>
</dbReference>
<name>A0A7Y0FUN3_9HYPH</name>
<evidence type="ECO:0000313" key="1">
    <source>
        <dbReference type="EMBL" id="NML72719.1"/>
    </source>
</evidence>
<dbReference type="RefSeq" id="WP_169586444.1">
    <property type="nucleotide sequence ID" value="NZ_JABBGK010000001.1"/>
</dbReference>
<organism evidence="1 2">
    <name type="scientific">Rhizobium terricola</name>
    <dbReference type="NCBI Taxonomy" id="2728849"/>
    <lineage>
        <taxon>Bacteria</taxon>
        <taxon>Pseudomonadati</taxon>
        <taxon>Pseudomonadota</taxon>
        <taxon>Alphaproteobacteria</taxon>
        <taxon>Hyphomicrobiales</taxon>
        <taxon>Rhizobiaceae</taxon>
        <taxon>Rhizobium/Agrobacterium group</taxon>
        <taxon>Rhizobium</taxon>
    </lineage>
</organism>
<evidence type="ECO:0000313" key="2">
    <source>
        <dbReference type="Proteomes" id="UP000541470"/>
    </source>
</evidence>
<dbReference type="Proteomes" id="UP000541470">
    <property type="component" value="Unassembled WGS sequence"/>
</dbReference>
<comment type="caution">
    <text evidence="1">The sequence shown here is derived from an EMBL/GenBank/DDBJ whole genome shotgun (WGS) entry which is preliminary data.</text>
</comment>
<accession>A0A7Y0FUN3</accession>
<gene>
    <name evidence="1" type="ORF">HHL25_01140</name>
</gene>
<reference evidence="1 2" key="1">
    <citation type="submission" date="2020-04" db="EMBL/GenBank/DDBJ databases">
        <title>Rhizobium sp. S-51 isolated from soil.</title>
        <authorList>
            <person name="Dahal R.H."/>
        </authorList>
    </citation>
    <scope>NUCLEOTIDE SEQUENCE [LARGE SCALE GENOMIC DNA]</scope>
    <source>
        <strain evidence="1 2">S-51</strain>
    </source>
</reference>
<dbReference type="AlphaFoldDB" id="A0A7Y0FUN3"/>